<dbReference type="PANTHER" id="PTHR44169">
    <property type="entry name" value="NADPH-DEPENDENT 1-ACYLDIHYDROXYACETONE PHOSPHATE REDUCTASE"/>
    <property type="match status" value="1"/>
</dbReference>
<dbReference type="PROSITE" id="PS00061">
    <property type="entry name" value="ADH_SHORT"/>
    <property type="match status" value="1"/>
</dbReference>
<dbReference type="Proteomes" id="UP000799772">
    <property type="component" value="Unassembled WGS sequence"/>
</dbReference>
<organism evidence="5 6">
    <name type="scientific">Rhizodiscina lignyota</name>
    <dbReference type="NCBI Taxonomy" id="1504668"/>
    <lineage>
        <taxon>Eukaryota</taxon>
        <taxon>Fungi</taxon>
        <taxon>Dikarya</taxon>
        <taxon>Ascomycota</taxon>
        <taxon>Pezizomycotina</taxon>
        <taxon>Dothideomycetes</taxon>
        <taxon>Pleosporomycetidae</taxon>
        <taxon>Aulographales</taxon>
        <taxon>Rhizodiscinaceae</taxon>
        <taxon>Rhizodiscina</taxon>
    </lineage>
</organism>
<comment type="caution">
    <text evidence="5">The sequence shown here is derived from an EMBL/GenBank/DDBJ whole genome shotgun (WGS) entry which is preliminary data.</text>
</comment>
<protein>
    <submittedName>
        <fullName evidence="5">NAD(P)-binding protein</fullName>
    </submittedName>
</protein>
<dbReference type="EMBL" id="ML978130">
    <property type="protein sequence ID" value="KAF2096050.1"/>
    <property type="molecule type" value="Genomic_DNA"/>
</dbReference>
<evidence type="ECO:0000256" key="3">
    <source>
        <dbReference type="ARBA" id="ARBA00023002"/>
    </source>
</evidence>
<evidence type="ECO:0000313" key="5">
    <source>
        <dbReference type="EMBL" id="KAF2096050.1"/>
    </source>
</evidence>
<dbReference type="OrthoDB" id="2102561at2759"/>
<dbReference type="CDD" id="cd05374">
    <property type="entry name" value="17beta-HSD-like_SDR_c"/>
    <property type="match status" value="1"/>
</dbReference>
<dbReference type="PRINTS" id="PR00081">
    <property type="entry name" value="GDHRDH"/>
</dbReference>
<dbReference type="GO" id="GO:0004806">
    <property type="term" value="F:triacylglycerol lipase activity"/>
    <property type="evidence" value="ECO:0007669"/>
    <property type="project" value="TreeGrafter"/>
</dbReference>
<dbReference type="Pfam" id="PF00106">
    <property type="entry name" value="adh_short"/>
    <property type="match status" value="1"/>
</dbReference>
<evidence type="ECO:0000313" key="6">
    <source>
        <dbReference type="Proteomes" id="UP000799772"/>
    </source>
</evidence>
<dbReference type="Gene3D" id="3.40.50.720">
    <property type="entry name" value="NAD(P)-binding Rossmann-like Domain"/>
    <property type="match status" value="1"/>
</dbReference>
<evidence type="ECO:0000256" key="1">
    <source>
        <dbReference type="ARBA" id="ARBA00006484"/>
    </source>
</evidence>
<dbReference type="AlphaFoldDB" id="A0A9P4I6U4"/>
<dbReference type="GO" id="GO:0005783">
    <property type="term" value="C:endoplasmic reticulum"/>
    <property type="evidence" value="ECO:0007669"/>
    <property type="project" value="TreeGrafter"/>
</dbReference>
<proteinExistence type="inferred from homology"/>
<dbReference type="InterPro" id="IPR002347">
    <property type="entry name" value="SDR_fam"/>
</dbReference>
<name>A0A9P4I6U4_9PEZI</name>
<evidence type="ECO:0000256" key="4">
    <source>
        <dbReference type="RuleBase" id="RU000363"/>
    </source>
</evidence>
<dbReference type="GO" id="GO:0005811">
    <property type="term" value="C:lipid droplet"/>
    <property type="evidence" value="ECO:0007669"/>
    <property type="project" value="TreeGrafter"/>
</dbReference>
<dbReference type="SUPFAM" id="SSF51735">
    <property type="entry name" value="NAD(P)-binding Rossmann-fold domains"/>
    <property type="match status" value="1"/>
</dbReference>
<dbReference type="InterPro" id="IPR020904">
    <property type="entry name" value="Sc_DH/Rdtase_CS"/>
</dbReference>
<dbReference type="InterPro" id="IPR036291">
    <property type="entry name" value="NAD(P)-bd_dom_sf"/>
</dbReference>
<keyword evidence="3" id="KW-0560">Oxidoreductase</keyword>
<dbReference type="PANTHER" id="PTHR44169:SF6">
    <property type="entry name" value="NADPH-DEPENDENT 1-ACYLDIHYDROXYACETONE PHOSPHATE REDUCTASE"/>
    <property type="match status" value="1"/>
</dbReference>
<dbReference type="GO" id="GO:0000140">
    <property type="term" value="F:acylglycerone-phosphate reductase (NADP+) activity"/>
    <property type="evidence" value="ECO:0007669"/>
    <property type="project" value="TreeGrafter"/>
</dbReference>
<comment type="similarity">
    <text evidence="1 4">Belongs to the short-chain dehydrogenases/reductases (SDR) family.</text>
</comment>
<gene>
    <name evidence="5" type="ORF">NA57DRAFT_43678</name>
</gene>
<keyword evidence="6" id="KW-1185">Reference proteome</keyword>
<dbReference type="GO" id="GO:0006654">
    <property type="term" value="P:phosphatidic acid biosynthetic process"/>
    <property type="evidence" value="ECO:0007669"/>
    <property type="project" value="TreeGrafter"/>
</dbReference>
<dbReference type="PRINTS" id="PR00080">
    <property type="entry name" value="SDRFAMILY"/>
</dbReference>
<reference evidence="5" key="1">
    <citation type="journal article" date="2020" name="Stud. Mycol.">
        <title>101 Dothideomycetes genomes: a test case for predicting lifestyles and emergence of pathogens.</title>
        <authorList>
            <person name="Haridas S."/>
            <person name="Albert R."/>
            <person name="Binder M."/>
            <person name="Bloem J."/>
            <person name="Labutti K."/>
            <person name="Salamov A."/>
            <person name="Andreopoulos B."/>
            <person name="Baker S."/>
            <person name="Barry K."/>
            <person name="Bills G."/>
            <person name="Bluhm B."/>
            <person name="Cannon C."/>
            <person name="Castanera R."/>
            <person name="Culley D."/>
            <person name="Daum C."/>
            <person name="Ezra D."/>
            <person name="Gonzalez J."/>
            <person name="Henrissat B."/>
            <person name="Kuo A."/>
            <person name="Liang C."/>
            <person name="Lipzen A."/>
            <person name="Lutzoni F."/>
            <person name="Magnuson J."/>
            <person name="Mondo S."/>
            <person name="Nolan M."/>
            <person name="Ohm R."/>
            <person name="Pangilinan J."/>
            <person name="Park H.-J."/>
            <person name="Ramirez L."/>
            <person name="Alfaro M."/>
            <person name="Sun H."/>
            <person name="Tritt A."/>
            <person name="Yoshinaga Y."/>
            <person name="Zwiers L.-H."/>
            <person name="Turgeon B."/>
            <person name="Goodwin S."/>
            <person name="Spatafora J."/>
            <person name="Crous P."/>
            <person name="Grigoriev I."/>
        </authorList>
    </citation>
    <scope>NUCLEOTIDE SEQUENCE</scope>
    <source>
        <strain evidence="5">CBS 133067</strain>
    </source>
</reference>
<dbReference type="GO" id="GO:0019433">
    <property type="term" value="P:triglyceride catabolic process"/>
    <property type="evidence" value="ECO:0007669"/>
    <property type="project" value="TreeGrafter"/>
</dbReference>
<accession>A0A9P4I6U4</accession>
<keyword evidence="2" id="KW-0521">NADP</keyword>
<evidence type="ECO:0000256" key="2">
    <source>
        <dbReference type="ARBA" id="ARBA00022857"/>
    </source>
</evidence>
<sequence>MPSKTVLITGCSDGSIGAALAQSFQRHNFHVFATARKLSKMQSLSTFDNVTLIELDVSSQDSIDHAIDTVRTRANGKLDCLVNNAGQLIMAPSLDVDNAAARRMFDANFWGVVDLVKAFAPMIIEAKGTIVNTGSIAGLLNVPFGGLYAASKAALMTFSENLRLELAPFDVKVLTVVTGVVQSNLGSENADFALAENSLYKAATESIKERAKGGGSGKMELAKYADALVDAVVKGRSGKIWLGGATTAALMLQFLPAGSVVSRREDTVVTGY</sequence>